<dbReference type="AlphaFoldDB" id="A0A9P9FIR8"/>
<keyword evidence="4" id="KW-1185">Reference proteome</keyword>
<feature type="compositionally biased region" description="Low complexity" evidence="1">
    <location>
        <begin position="1"/>
        <end position="13"/>
    </location>
</feature>
<feature type="transmembrane region" description="Helical" evidence="2">
    <location>
        <begin position="218"/>
        <end position="238"/>
    </location>
</feature>
<name>A0A9P9FIR8_9HYPO</name>
<keyword evidence="2" id="KW-1133">Transmembrane helix</keyword>
<feature type="transmembrane region" description="Helical" evidence="2">
    <location>
        <begin position="74"/>
        <end position="95"/>
    </location>
</feature>
<comment type="caution">
    <text evidence="3">The sequence shown here is derived from an EMBL/GenBank/DDBJ whole genome shotgun (WGS) entry which is preliminary data.</text>
</comment>
<accession>A0A9P9FIR8</accession>
<feature type="transmembrane region" description="Helical" evidence="2">
    <location>
        <begin position="139"/>
        <end position="157"/>
    </location>
</feature>
<organism evidence="3 4">
    <name type="scientific">Dactylonectria estremocensis</name>
    <dbReference type="NCBI Taxonomy" id="1079267"/>
    <lineage>
        <taxon>Eukaryota</taxon>
        <taxon>Fungi</taxon>
        <taxon>Dikarya</taxon>
        <taxon>Ascomycota</taxon>
        <taxon>Pezizomycotina</taxon>
        <taxon>Sordariomycetes</taxon>
        <taxon>Hypocreomycetidae</taxon>
        <taxon>Hypocreales</taxon>
        <taxon>Nectriaceae</taxon>
        <taxon>Dactylonectria</taxon>
    </lineage>
</organism>
<dbReference type="Proteomes" id="UP000717696">
    <property type="component" value="Unassembled WGS sequence"/>
</dbReference>
<dbReference type="PANTHER" id="PTHR37919">
    <property type="entry name" value="PROTEIN CBG05606"/>
    <property type="match status" value="1"/>
</dbReference>
<feature type="compositionally biased region" description="Low complexity" evidence="1">
    <location>
        <begin position="24"/>
        <end position="36"/>
    </location>
</feature>
<dbReference type="PANTHER" id="PTHR37919:SF2">
    <property type="entry name" value="EXPERA DOMAIN-CONTAINING PROTEIN"/>
    <property type="match status" value="1"/>
</dbReference>
<feature type="transmembrane region" description="Helical" evidence="2">
    <location>
        <begin position="178"/>
        <end position="198"/>
    </location>
</feature>
<reference evidence="3" key="1">
    <citation type="journal article" date="2021" name="Nat. Commun.">
        <title>Genetic determinants of endophytism in the Arabidopsis root mycobiome.</title>
        <authorList>
            <person name="Mesny F."/>
            <person name="Miyauchi S."/>
            <person name="Thiergart T."/>
            <person name="Pickel B."/>
            <person name="Atanasova L."/>
            <person name="Karlsson M."/>
            <person name="Huettel B."/>
            <person name="Barry K.W."/>
            <person name="Haridas S."/>
            <person name="Chen C."/>
            <person name="Bauer D."/>
            <person name="Andreopoulos W."/>
            <person name="Pangilinan J."/>
            <person name="LaButti K."/>
            <person name="Riley R."/>
            <person name="Lipzen A."/>
            <person name="Clum A."/>
            <person name="Drula E."/>
            <person name="Henrissat B."/>
            <person name="Kohler A."/>
            <person name="Grigoriev I.V."/>
            <person name="Martin F.M."/>
            <person name="Hacquard S."/>
        </authorList>
    </citation>
    <scope>NUCLEOTIDE SEQUENCE</scope>
    <source>
        <strain evidence="3">MPI-CAGE-AT-0021</strain>
    </source>
</reference>
<keyword evidence="2" id="KW-0472">Membrane</keyword>
<sequence>MVSTRAASRAASAVPEGTPPPDSPSASESSALLQPATPSTRRRTSKQPSTAIKKRAGRPSSASSKSWSHTPSRLTLLWLAVSLPLVAWDTGYMLGRPRTFAGGDWHWPVWVPYALYAQIDYVYSPRAYAANNGFSGAQSALNVVETVMYLVYMWIFWSRADVPAVAGARRTLAGRSGGLAVLVGFSAAVMTLSKTVLYNAHEYYTGFDNVGHNSTFDLITLWILPNCPWIIFPTYMVWTIGGNILDGLTLASGASK</sequence>
<proteinExistence type="predicted"/>
<evidence type="ECO:0000256" key="2">
    <source>
        <dbReference type="SAM" id="Phobius"/>
    </source>
</evidence>
<gene>
    <name evidence="3" type="ORF">B0J13DRAFT_4103</name>
</gene>
<evidence type="ECO:0000313" key="3">
    <source>
        <dbReference type="EMBL" id="KAH7162239.1"/>
    </source>
</evidence>
<keyword evidence="2" id="KW-0812">Transmembrane</keyword>
<protein>
    <recommendedName>
        <fullName evidence="5">C6 transcription factor</fullName>
    </recommendedName>
</protein>
<evidence type="ECO:0000256" key="1">
    <source>
        <dbReference type="SAM" id="MobiDB-lite"/>
    </source>
</evidence>
<evidence type="ECO:0008006" key="5">
    <source>
        <dbReference type="Google" id="ProtNLM"/>
    </source>
</evidence>
<feature type="region of interest" description="Disordered" evidence="1">
    <location>
        <begin position="1"/>
        <end position="68"/>
    </location>
</feature>
<dbReference type="OrthoDB" id="60858at2759"/>
<evidence type="ECO:0000313" key="4">
    <source>
        <dbReference type="Proteomes" id="UP000717696"/>
    </source>
</evidence>
<dbReference type="EMBL" id="JAGMUU010000001">
    <property type="protein sequence ID" value="KAH7162239.1"/>
    <property type="molecule type" value="Genomic_DNA"/>
</dbReference>